<dbReference type="EMBL" id="CDMZ01001037">
    <property type="protein sequence ID" value="CEM26071.1"/>
    <property type="molecule type" value="Genomic_DNA"/>
</dbReference>
<gene>
    <name evidence="6" type="ORF">Cvel_4436</name>
</gene>
<dbReference type="AlphaFoldDB" id="A0A0G4GBJ7"/>
<dbReference type="PANTHER" id="PTHR12399:SF0">
    <property type="entry name" value="EUKARYOTIC TRANSLATION INITIATION FACTOR 3 SUBUNIT D"/>
    <property type="match status" value="1"/>
</dbReference>
<dbReference type="GO" id="GO:0003723">
    <property type="term" value="F:RNA binding"/>
    <property type="evidence" value="ECO:0007669"/>
    <property type="project" value="UniProtKB-KW"/>
</dbReference>
<dbReference type="InterPro" id="IPR007783">
    <property type="entry name" value="eIF3d"/>
</dbReference>
<dbReference type="PhylomeDB" id="A0A0G4GBJ7"/>
<evidence type="ECO:0008006" key="7">
    <source>
        <dbReference type="Google" id="ProtNLM"/>
    </source>
</evidence>
<proteinExistence type="predicted"/>
<dbReference type="PANTHER" id="PTHR12399">
    <property type="entry name" value="EUKARYOTIC TRANSLATION INITIATION FACTOR 3 SUBUNIT 7"/>
    <property type="match status" value="1"/>
</dbReference>
<keyword evidence="4" id="KW-0648">Protein biosynthesis</keyword>
<dbReference type="GO" id="GO:0003743">
    <property type="term" value="F:translation initiation factor activity"/>
    <property type="evidence" value="ECO:0007669"/>
    <property type="project" value="UniProtKB-KW"/>
</dbReference>
<keyword evidence="1" id="KW-0963">Cytoplasm</keyword>
<feature type="region of interest" description="Disordered" evidence="5">
    <location>
        <begin position="65"/>
        <end position="146"/>
    </location>
</feature>
<evidence type="ECO:0000313" key="6">
    <source>
        <dbReference type="EMBL" id="CEM26071.1"/>
    </source>
</evidence>
<dbReference type="GO" id="GO:0005852">
    <property type="term" value="C:eukaryotic translation initiation factor 3 complex"/>
    <property type="evidence" value="ECO:0007669"/>
    <property type="project" value="InterPro"/>
</dbReference>
<sequence>MTQPFELPTVLQNEGGWGPVSSPEILTQQLTPLELLPFETSMRVDKLGKVCDFSLQALKYREQQDKKYGRTHEGKDEENEEFHLVDNRPAPKTKKPYTQRQRTWQPQGPGQWGQQQQRGQGGPGGPQQGAQHQQQPPKGQQKIPPRFQKTFQNRYDNRIKAMRDWSVQPSVEWSLECEINLANLPKLSINAKDLTAEDMYWCGFISSFDRNWDRVTPKTEKPLARFENVGFVNVPTSDDSMIQSVMGNDTPIRIFATDRVLACLMAAARSTYSWDIVAMRVEDKLILDHRPGSLIEWMTVNETSPEPPNPEAKEVHNQPHKLGHEATMINQNFSHAVLDQRTPPSKLPTISPFTDDLPAGWKPAATAYRYRKFTLPASGGSSFAVGRMPVEMMVRGEVDCKLGESYVSLKALTEYDPKIGLDWRRSLDTQRGAVLTNEIKNNAAKLCRWVGQALISGCDQLKLGYVSRQSTRDPTRHSVLAVQSFKTQDLALQMGFSENNAWAVVRSIVDILLSSDEGKYLIIKDPTKHFLRLYKVPMDAFAEDGRLVSRGDGGGD</sequence>
<dbReference type="VEuPathDB" id="CryptoDB:Cvel_4436"/>
<evidence type="ECO:0000256" key="5">
    <source>
        <dbReference type="SAM" id="MobiDB-lite"/>
    </source>
</evidence>
<dbReference type="Pfam" id="PF05091">
    <property type="entry name" value="eIF-3_zeta"/>
    <property type="match status" value="1"/>
</dbReference>
<protein>
    <recommendedName>
        <fullName evidence="7">Eukaryotic translation initiation factor 3 subunit 7</fullName>
    </recommendedName>
</protein>
<reference evidence="6" key="1">
    <citation type="submission" date="2014-11" db="EMBL/GenBank/DDBJ databases">
        <authorList>
            <person name="Otto D Thomas"/>
            <person name="Naeem Raeece"/>
        </authorList>
    </citation>
    <scope>NUCLEOTIDE SEQUENCE</scope>
</reference>
<keyword evidence="2" id="KW-0396">Initiation factor</keyword>
<name>A0A0G4GBJ7_9ALVE</name>
<feature type="compositionally biased region" description="Low complexity" evidence="5">
    <location>
        <begin position="128"/>
        <end position="146"/>
    </location>
</feature>
<evidence type="ECO:0000256" key="2">
    <source>
        <dbReference type="ARBA" id="ARBA00022540"/>
    </source>
</evidence>
<evidence type="ECO:0000256" key="1">
    <source>
        <dbReference type="ARBA" id="ARBA00022490"/>
    </source>
</evidence>
<feature type="compositionally biased region" description="Low complexity" evidence="5">
    <location>
        <begin position="99"/>
        <end position="118"/>
    </location>
</feature>
<dbReference type="PIRSF" id="PIRSF016281">
    <property type="entry name" value="EIF-3_zeta"/>
    <property type="match status" value="1"/>
</dbReference>
<evidence type="ECO:0000256" key="4">
    <source>
        <dbReference type="ARBA" id="ARBA00022917"/>
    </source>
</evidence>
<organism evidence="6">
    <name type="scientific">Chromera velia CCMP2878</name>
    <dbReference type="NCBI Taxonomy" id="1169474"/>
    <lineage>
        <taxon>Eukaryota</taxon>
        <taxon>Sar</taxon>
        <taxon>Alveolata</taxon>
        <taxon>Colpodellida</taxon>
        <taxon>Chromeraceae</taxon>
        <taxon>Chromera</taxon>
    </lineage>
</organism>
<keyword evidence="3" id="KW-0694">RNA-binding</keyword>
<accession>A0A0G4GBJ7</accession>
<feature type="compositionally biased region" description="Basic and acidic residues" evidence="5">
    <location>
        <begin position="65"/>
        <end position="86"/>
    </location>
</feature>
<evidence type="ECO:0000256" key="3">
    <source>
        <dbReference type="ARBA" id="ARBA00022884"/>
    </source>
</evidence>